<comment type="similarity">
    <text evidence="1">Belongs to the CBF/MAK21 family.</text>
</comment>
<dbReference type="Pfam" id="PF03914">
    <property type="entry name" value="CBF"/>
    <property type="match status" value="1"/>
</dbReference>
<name>A0A811K488_9BILA</name>
<protein>
    <recommendedName>
        <fullName evidence="2">CCAAT-binding factor domain-containing protein</fullName>
    </recommendedName>
</protein>
<evidence type="ECO:0000313" key="3">
    <source>
        <dbReference type="EMBL" id="CAD5209929.1"/>
    </source>
</evidence>
<dbReference type="Proteomes" id="UP000614601">
    <property type="component" value="Unassembled WGS sequence"/>
</dbReference>
<dbReference type="PANTHER" id="PTHR12455">
    <property type="entry name" value="NUCLEOLAR COMPLEX PROTEIN 4"/>
    <property type="match status" value="1"/>
</dbReference>
<keyword evidence="4" id="KW-1185">Reference proteome</keyword>
<dbReference type="GO" id="GO:0032040">
    <property type="term" value="C:small-subunit processome"/>
    <property type="evidence" value="ECO:0007669"/>
    <property type="project" value="TreeGrafter"/>
</dbReference>
<dbReference type="OrthoDB" id="275876at2759"/>
<gene>
    <name evidence="3" type="ORF">BOKJ2_LOCUS2933</name>
</gene>
<dbReference type="GO" id="GO:0042254">
    <property type="term" value="P:ribosome biogenesis"/>
    <property type="evidence" value="ECO:0007669"/>
    <property type="project" value="InterPro"/>
</dbReference>
<dbReference type="InterPro" id="IPR027193">
    <property type="entry name" value="Noc4"/>
</dbReference>
<feature type="domain" description="CCAAT-binding factor" evidence="2">
    <location>
        <begin position="44"/>
        <end position="188"/>
    </location>
</feature>
<dbReference type="InterPro" id="IPR005612">
    <property type="entry name" value="CCAAT-binding_factor"/>
</dbReference>
<dbReference type="PANTHER" id="PTHR12455:SF0">
    <property type="entry name" value="NUCLEOLAR COMPLEX PROTEIN 4 HOMOLOG"/>
    <property type="match status" value="1"/>
</dbReference>
<accession>A0A811K488</accession>
<evidence type="ECO:0000259" key="2">
    <source>
        <dbReference type="Pfam" id="PF03914"/>
    </source>
</evidence>
<dbReference type="EMBL" id="CAJFDH010000002">
    <property type="protein sequence ID" value="CAD5209929.1"/>
    <property type="molecule type" value="Genomic_DNA"/>
</dbReference>
<evidence type="ECO:0000313" key="4">
    <source>
        <dbReference type="Proteomes" id="UP000614601"/>
    </source>
</evidence>
<dbReference type="AlphaFoldDB" id="A0A811K488"/>
<evidence type="ECO:0000256" key="1">
    <source>
        <dbReference type="ARBA" id="ARBA00007797"/>
    </source>
</evidence>
<sequence>MEYTSTFHKFVANFVDNEIRNVDNPELFADLLLKALKSGGLAAVPAFKGLLYLVLEKNFAVDNLYEEVYKLLKPTTVYSNQSQKLLELVDSALSSPYIPQYTLAAFAKKLARLLLLAPAQQQLMLLNVLRNICYTHPAVFEMLANRKEPATLPSDPYDPEASIVDSKAVESSLWELKSIHQHWYIRIADRSKFIHGNRPEQRVKIVAENVAESILTKLKTDNCSLNPKFGLKTLEATKDLVCD</sequence>
<dbReference type="EMBL" id="CAJFCW020000002">
    <property type="protein sequence ID" value="CAG9090397.1"/>
    <property type="molecule type" value="Genomic_DNA"/>
</dbReference>
<reference evidence="3" key="1">
    <citation type="submission" date="2020-09" db="EMBL/GenBank/DDBJ databases">
        <authorList>
            <person name="Kikuchi T."/>
        </authorList>
    </citation>
    <scope>NUCLEOTIDE SEQUENCE</scope>
    <source>
        <strain evidence="3">SH1</strain>
    </source>
</reference>
<dbReference type="Proteomes" id="UP000783686">
    <property type="component" value="Unassembled WGS sequence"/>
</dbReference>
<comment type="caution">
    <text evidence="3">The sequence shown here is derived from an EMBL/GenBank/DDBJ whole genome shotgun (WGS) entry which is preliminary data.</text>
</comment>
<proteinExistence type="inferred from homology"/>
<organism evidence="3 4">
    <name type="scientific">Bursaphelenchus okinawaensis</name>
    <dbReference type="NCBI Taxonomy" id="465554"/>
    <lineage>
        <taxon>Eukaryota</taxon>
        <taxon>Metazoa</taxon>
        <taxon>Ecdysozoa</taxon>
        <taxon>Nematoda</taxon>
        <taxon>Chromadorea</taxon>
        <taxon>Rhabditida</taxon>
        <taxon>Tylenchina</taxon>
        <taxon>Tylenchomorpha</taxon>
        <taxon>Aphelenchoidea</taxon>
        <taxon>Aphelenchoididae</taxon>
        <taxon>Bursaphelenchus</taxon>
    </lineage>
</organism>
<dbReference type="GO" id="GO:0030692">
    <property type="term" value="C:Noc4p-Nop14p complex"/>
    <property type="evidence" value="ECO:0007669"/>
    <property type="project" value="TreeGrafter"/>
</dbReference>